<feature type="repeat" description="RCC1" evidence="2">
    <location>
        <begin position="255"/>
        <end position="324"/>
    </location>
</feature>
<feature type="repeat" description="RCC1" evidence="2">
    <location>
        <begin position="93"/>
        <end position="148"/>
    </location>
</feature>
<dbReference type="PANTHER" id="PTHR45622">
    <property type="entry name" value="UBIQUITIN-PROTEIN LIGASE E3A-RELATED"/>
    <property type="match status" value="1"/>
</dbReference>
<dbReference type="EMBL" id="LR899574">
    <property type="protein sequence ID" value="CAD7240732.1"/>
    <property type="molecule type" value="Genomic_DNA"/>
</dbReference>
<dbReference type="PANTHER" id="PTHR45622:SF70">
    <property type="entry name" value="SECRETION-REGULATING GUANINE NUCLEOTIDE EXCHANGE FACTOR"/>
    <property type="match status" value="1"/>
</dbReference>
<evidence type="ECO:0000313" key="4">
    <source>
        <dbReference type="EMBL" id="CAD7240732.1"/>
    </source>
</evidence>
<dbReference type="PRINTS" id="PR00633">
    <property type="entry name" value="RCCNDNSATION"/>
</dbReference>
<evidence type="ECO:0000256" key="2">
    <source>
        <dbReference type="PROSITE-ProRule" id="PRU00235"/>
    </source>
</evidence>
<proteinExistence type="predicted"/>
<sequence length="485" mass="53620">MGQGDKYGECYTEKVQETKSEQATEKRKVKWKNREEHVRRERSDLDWKAILQFGILPRRWMRNQWRRYALVPKSCPFQGFQDQGRYSFRFEQLRCAIMGADSYGQQGHETTAEMRVHPVEVKSLPQDVLDDISCITGGGGHTVILTTSGKLYSAGWNNKGQLGYKTPGGHSAAFKLIEKLSKHHIISISCGWDFTAAVDVNGRLFTWGSNSFGQLGLPRSQVKDCTHEPAEVPLPYPAKTVSAGLRHAAVVTVNFSVFMWGSDRRGQLGTSGGSVADIKLPHSSKPNTWGTQIQQIEGPNEVQSIPLSEDVTCGQNSTMILAKNGKVYSFGDNKFGTLSIPKEDITTEPVCVPDHHFGAERLTALKLGWTHGIALTCEGNVYTWGRNNYGQLGRLTQEDQDYHSIQVILPNKCTKVCCGSEHCLVALKDNTVMSWGFNEHGTCGIGSHEKMILSPAKVLLPPKNKPIMIGGGYGCSFCLIAPVTV</sequence>
<dbReference type="InterPro" id="IPR058923">
    <property type="entry name" value="RCC1-like_dom"/>
</dbReference>
<feature type="domain" description="RCC1-like" evidence="3">
    <location>
        <begin position="96"/>
        <end position="478"/>
    </location>
</feature>
<dbReference type="AlphaFoldDB" id="A0A7R8ZXP0"/>
<dbReference type="Proteomes" id="UP000677054">
    <property type="component" value="Unassembled WGS sequence"/>
</dbReference>
<dbReference type="Pfam" id="PF25390">
    <property type="entry name" value="WD40_RLD"/>
    <property type="match status" value="1"/>
</dbReference>
<keyword evidence="5" id="KW-1185">Reference proteome</keyword>
<name>A0A7R8ZXP0_9CRUS</name>
<dbReference type="InterPro" id="IPR051709">
    <property type="entry name" value="Ub-ligase/GTPase-reg"/>
</dbReference>
<dbReference type="InterPro" id="IPR000408">
    <property type="entry name" value="Reg_chr_condens"/>
</dbReference>
<evidence type="ECO:0000313" key="5">
    <source>
        <dbReference type="Proteomes" id="UP000677054"/>
    </source>
</evidence>
<feature type="repeat" description="RCC1" evidence="2">
    <location>
        <begin position="149"/>
        <end position="201"/>
    </location>
</feature>
<dbReference type="InterPro" id="IPR009091">
    <property type="entry name" value="RCC1/BLIP-II"/>
</dbReference>
<feature type="repeat" description="RCC1" evidence="2">
    <location>
        <begin position="430"/>
        <end position="482"/>
    </location>
</feature>
<accession>A0A7R8ZXP0</accession>
<protein>
    <recommendedName>
        <fullName evidence="3">RCC1-like domain-containing protein</fullName>
    </recommendedName>
</protein>
<keyword evidence="1" id="KW-0677">Repeat</keyword>
<dbReference type="Gene3D" id="2.130.10.30">
    <property type="entry name" value="Regulator of chromosome condensation 1/beta-lactamase-inhibitor protein II"/>
    <property type="match status" value="2"/>
</dbReference>
<evidence type="ECO:0000259" key="3">
    <source>
        <dbReference type="Pfam" id="PF25390"/>
    </source>
</evidence>
<feature type="repeat" description="RCC1" evidence="2">
    <location>
        <begin position="325"/>
        <end position="378"/>
    </location>
</feature>
<dbReference type="OrthoDB" id="10256179at2759"/>
<dbReference type="SUPFAM" id="SSF50985">
    <property type="entry name" value="RCC1/BLIP-II"/>
    <property type="match status" value="1"/>
</dbReference>
<feature type="repeat" description="RCC1" evidence="2">
    <location>
        <begin position="202"/>
        <end position="254"/>
    </location>
</feature>
<organism evidence="4">
    <name type="scientific">Darwinula stevensoni</name>
    <dbReference type="NCBI Taxonomy" id="69355"/>
    <lineage>
        <taxon>Eukaryota</taxon>
        <taxon>Metazoa</taxon>
        <taxon>Ecdysozoa</taxon>
        <taxon>Arthropoda</taxon>
        <taxon>Crustacea</taxon>
        <taxon>Oligostraca</taxon>
        <taxon>Ostracoda</taxon>
        <taxon>Podocopa</taxon>
        <taxon>Podocopida</taxon>
        <taxon>Darwinulocopina</taxon>
        <taxon>Darwinuloidea</taxon>
        <taxon>Darwinulidae</taxon>
        <taxon>Darwinula</taxon>
    </lineage>
</organism>
<evidence type="ECO:0000256" key="1">
    <source>
        <dbReference type="ARBA" id="ARBA00022737"/>
    </source>
</evidence>
<reference evidence="4" key="1">
    <citation type="submission" date="2020-11" db="EMBL/GenBank/DDBJ databases">
        <authorList>
            <person name="Tran Van P."/>
        </authorList>
    </citation>
    <scope>NUCLEOTIDE SEQUENCE</scope>
</reference>
<gene>
    <name evidence="4" type="ORF">DSTB1V02_LOCUS743</name>
</gene>
<dbReference type="EMBL" id="CAJPEV010000057">
    <property type="protein sequence ID" value="CAG0879762.1"/>
    <property type="molecule type" value="Genomic_DNA"/>
</dbReference>
<feature type="repeat" description="RCC1" evidence="2">
    <location>
        <begin position="379"/>
        <end position="429"/>
    </location>
</feature>
<dbReference type="PROSITE" id="PS50012">
    <property type="entry name" value="RCC1_3"/>
    <property type="match status" value="7"/>
</dbReference>